<comment type="similarity">
    <text evidence="4 8">Belongs to the KdsA family.</text>
</comment>
<evidence type="ECO:0000256" key="1">
    <source>
        <dbReference type="ARBA" id="ARBA00004496"/>
    </source>
</evidence>
<sequence>MKTIQVGNLTIDGSKLFLIAGPCVIEGYDRTLMIGREIKKICERLGVQYIFKASYDKANRSSFNSFRGPGLDKGLEILASIKKELQVPVLSDVHDVTQLEKASKVLDMIQIPAFLCRQTDLVYGAAKTGVPVNVKKGQFMAPEDMKNVIEKMEEAGNPNLAVTERGASFGYHNLVVDMRSFPIMRSFGYPVIFDATHSVQLPGGMGGSTGGQREFIPYLARAAAASGVDGFFMEVHDNPPEGLSDSSNMLYLSSLEGLLKDLIAINDIVKHDKGEKLVPER</sequence>
<dbReference type="UniPathway" id="UPA00357">
    <property type="reaction ID" value="UER00474"/>
</dbReference>
<dbReference type="NCBIfam" id="TIGR01362">
    <property type="entry name" value="KDO8P_synth"/>
    <property type="match status" value="1"/>
</dbReference>
<dbReference type="AlphaFoldDB" id="A0A8D5A534"/>
<keyword evidence="8" id="KW-0448">Lipopolysaccharide biosynthesis</keyword>
<dbReference type="InterPro" id="IPR006218">
    <property type="entry name" value="DAHP1/KDSA"/>
</dbReference>
<dbReference type="Pfam" id="PF00793">
    <property type="entry name" value="DAHP_synth_1"/>
    <property type="match status" value="1"/>
</dbReference>
<organism evidence="10 11">
    <name type="scientific">Dialister hominis</name>
    <dbReference type="NCBI Taxonomy" id="2582419"/>
    <lineage>
        <taxon>Bacteria</taxon>
        <taxon>Bacillati</taxon>
        <taxon>Bacillota</taxon>
        <taxon>Negativicutes</taxon>
        <taxon>Veillonellales</taxon>
        <taxon>Veillonellaceae</taxon>
        <taxon>Dialister</taxon>
    </lineage>
</organism>
<dbReference type="EMBL" id="AP019697">
    <property type="protein sequence ID" value="BBK24326.1"/>
    <property type="molecule type" value="Genomic_DNA"/>
</dbReference>
<evidence type="ECO:0000256" key="7">
    <source>
        <dbReference type="ARBA" id="ARBA00049112"/>
    </source>
</evidence>
<evidence type="ECO:0000256" key="2">
    <source>
        <dbReference type="ARBA" id="ARBA00004756"/>
    </source>
</evidence>
<evidence type="ECO:0000256" key="3">
    <source>
        <dbReference type="ARBA" id="ARBA00004845"/>
    </source>
</evidence>
<evidence type="ECO:0000256" key="8">
    <source>
        <dbReference type="HAMAP-Rule" id="MF_00056"/>
    </source>
</evidence>
<comment type="subcellular location">
    <subcellularLocation>
        <location evidence="1 8">Cytoplasm</location>
    </subcellularLocation>
</comment>
<reference evidence="11" key="1">
    <citation type="submission" date="2019-05" db="EMBL/GenBank/DDBJ databases">
        <title>Complete genome sequencing of Dialister sp. strain 5BBH33.</title>
        <authorList>
            <person name="Sakamoto M."/>
            <person name="Murakami T."/>
            <person name="Mori H."/>
        </authorList>
    </citation>
    <scope>NUCLEOTIDE SEQUENCE [LARGE SCALE GENOMIC DNA]</scope>
    <source>
        <strain evidence="11">5BBH33</strain>
    </source>
</reference>
<dbReference type="EC" id="2.5.1.55" evidence="8"/>
<comment type="pathway">
    <text evidence="2">Bacterial outer membrane biogenesis; lipopolysaccharide biosynthesis.</text>
</comment>
<keyword evidence="11" id="KW-1185">Reference proteome</keyword>
<dbReference type="UniPathway" id="UPA00030"/>
<evidence type="ECO:0000313" key="11">
    <source>
        <dbReference type="Proteomes" id="UP000320585"/>
    </source>
</evidence>
<keyword evidence="6 8" id="KW-0808">Transferase</keyword>
<evidence type="ECO:0000256" key="6">
    <source>
        <dbReference type="ARBA" id="ARBA00022679"/>
    </source>
</evidence>
<dbReference type="Gene3D" id="3.20.20.70">
    <property type="entry name" value="Aldolase class I"/>
    <property type="match status" value="1"/>
</dbReference>
<dbReference type="OrthoDB" id="9780456at2"/>
<dbReference type="SUPFAM" id="SSF51569">
    <property type="entry name" value="Aldolase"/>
    <property type="match status" value="1"/>
</dbReference>
<dbReference type="GeneID" id="92715478"/>
<accession>A0A8D5A534</accession>
<dbReference type="HAMAP" id="MF_00056">
    <property type="entry name" value="KDO8P_synth"/>
    <property type="match status" value="1"/>
</dbReference>
<dbReference type="InterPro" id="IPR006269">
    <property type="entry name" value="KDO8P_synthase"/>
</dbReference>
<comment type="catalytic activity">
    <reaction evidence="7 8">
        <text>D-arabinose 5-phosphate + phosphoenolpyruvate + H2O = 3-deoxy-alpha-D-manno-2-octulosonate-8-phosphate + phosphate</text>
        <dbReference type="Rhea" id="RHEA:14053"/>
        <dbReference type="ChEBI" id="CHEBI:15377"/>
        <dbReference type="ChEBI" id="CHEBI:43474"/>
        <dbReference type="ChEBI" id="CHEBI:57693"/>
        <dbReference type="ChEBI" id="CHEBI:58702"/>
        <dbReference type="ChEBI" id="CHEBI:85985"/>
        <dbReference type="EC" id="2.5.1.55"/>
    </reaction>
</comment>
<dbReference type="RefSeq" id="WP_022382373.1">
    <property type="nucleotide sequence ID" value="NZ_AP019697.1"/>
</dbReference>
<evidence type="ECO:0000256" key="5">
    <source>
        <dbReference type="ARBA" id="ARBA00022490"/>
    </source>
</evidence>
<evidence type="ECO:0000256" key="4">
    <source>
        <dbReference type="ARBA" id="ARBA00010499"/>
    </source>
</evidence>
<dbReference type="GO" id="GO:0005737">
    <property type="term" value="C:cytoplasm"/>
    <property type="evidence" value="ECO:0007669"/>
    <property type="project" value="UniProtKB-SubCell"/>
</dbReference>
<name>A0A8D5A534_9FIRM</name>
<gene>
    <name evidence="8 10" type="primary">kdsA</name>
    <name evidence="10" type="ORF">Dia5BBH33_02610</name>
</gene>
<comment type="pathway">
    <text evidence="3 8">Carbohydrate biosynthesis; 3-deoxy-D-manno-octulosonate biosynthesis; 3-deoxy-D-manno-octulosonate from D-ribulose 5-phosphate: step 2/3.</text>
</comment>
<dbReference type="KEGG" id="dho:Dia5BBH33_02610"/>
<dbReference type="Proteomes" id="UP000320585">
    <property type="component" value="Chromosome"/>
</dbReference>
<evidence type="ECO:0000259" key="9">
    <source>
        <dbReference type="Pfam" id="PF00793"/>
    </source>
</evidence>
<protein>
    <recommendedName>
        <fullName evidence="8">2-dehydro-3-deoxyphosphooctonate aldolase</fullName>
        <ecNumber evidence="8">2.5.1.55</ecNumber>
    </recommendedName>
    <alternativeName>
        <fullName evidence="8">3-deoxy-D-manno-octulosonic acid 8-phosphate synthase</fullName>
    </alternativeName>
    <alternativeName>
        <fullName evidence="8">KDO-8-phosphate synthase</fullName>
        <shortName evidence="8">KDO 8-P synthase</shortName>
        <shortName evidence="8">KDOPS</shortName>
    </alternativeName>
    <alternativeName>
        <fullName evidence="8">Phospho-2-dehydro-3-deoxyoctonate aldolase</fullName>
    </alternativeName>
</protein>
<dbReference type="GO" id="GO:0019294">
    <property type="term" value="P:keto-3-deoxy-D-manno-octulosonic acid biosynthetic process"/>
    <property type="evidence" value="ECO:0007669"/>
    <property type="project" value="UniProtKB-UniRule"/>
</dbReference>
<keyword evidence="5 8" id="KW-0963">Cytoplasm</keyword>
<proteinExistence type="inferred from homology"/>
<dbReference type="PANTHER" id="PTHR21057">
    <property type="entry name" value="PHOSPHO-2-DEHYDRO-3-DEOXYHEPTONATE ALDOLASE"/>
    <property type="match status" value="1"/>
</dbReference>
<feature type="domain" description="DAHP synthetase I/KDSA" evidence="9">
    <location>
        <begin position="12"/>
        <end position="262"/>
    </location>
</feature>
<evidence type="ECO:0000313" key="10">
    <source>
        <dbReference type="EMBL" id="BBK24326.1"/>
    </source>
</evidence>
<dbReference type="InterPro" id="IPR013785">
    <property type="entry name" value="Aldolase_TIM"/>
</dbReference>
<dbReference type="NCBIfam" id="NF003543">
    <property type="entry name" value="PRK05198.1"/>
    <property type="match status" value="1"/>
</dbReference>
<dbReference type="GO" id="GO:0008676">
    <property type="term" value="F:3-deoxy-8-phosphooctulonate synthase activity"/>
    <property type="evidence" value="ECO:0007669"/>
    <property type="project" value="UniProtKB-UniRule"/>
</dbReference>